<sequence length="164" mass="16511">MDHRRIQEIELPGGGTVLARVSVLEPDEMPGAADEFSFEDVGALDHVAARVDQLNELVRGVGSAVLQAARTVRPDEVSATFGVELAVKPGKAVALLADGEAKAALSITLTWHGDPPRPAADATATATGEITTPTGETAAATGETPTATGETSATAAAGQGASTV</sequence>
<dbReference type="HOGENOM" id="CLU_137386_1_0_11"/>
<evidence type="ECO:0000313" key="4">
    <source>
        <dbReference type="Proteomes" id="UP000029482"/>
    </source>
</evidence>
<dbReference type="NCBIfam" id="NF041216">
    <property type="entry name" value="CU044_2847_fam"/>
    <property type="match status" value="1"/>
</dbReference>
<dbReference type="Proteomes" id="UP000029482">
    <property type="component" value="Chromosome"/>
</dbReference>
<proteinExistence type="predicted"/>
<dbReference type="InterPro" id="IPR045794">
    <property type="entry name" value="Trypco1"/>
</dbReference>
<feature type="region of interest" description="Disordered" evidence="1">
    <location>
        <begin position="113"/>
        <end position="164"/>
    </location>
</feature>
<dbReference type="eggNOG" id="ENOG5032XD6">
    <property type="taxonomic scope" value="Bacteria"/>
</dbReference>
<organism evidence="3 4">
    <name type="scientific">Streptomyces glaucescens</name>
    <dbReference type="NCBI Taxonomy" id="1907"/>
    <lineage>
        <taxon>Bacteria</taxon>
        <taxon>Bacillati</taxon>
        <taxon>Actinomycetota</taxon>
        <taxon>Actinomycetes</taxon>
        <taxon>Kitasatosporales</taxon>
        <taxon>Streptomycetaceae</taxon>
        <taxon>Streptomyces</taxon>
    </lineage>
</organism>
<dbReference type="AlphaFoldDB" id="A0A089XB81"/>
<evidence type="ECO:0000256" key="1">
    <source>
        <dbReference type="SAM" id="MobiDB-lite"/>
    </source>
</evidence>
<dbReference type="STRING" id="1907.SGLAU_22720"/>
<feature type="compositionally biased region" description="Low complexity" evidence="1">
    <location>
        <begin position="119"/>
        <end position="164"/>
    </location>
</feature>
<feature type="domain" description="Trypsin-co-occurring" evidence="2">
    <location>
        <begin position="9"/>
        <end position="112"/>
    </location>
</feature>
<dbReference type="RefSeq" id="WP_043504069.1">
    <property type="nucleotide sequence ID" value="NZ_CP009438.1"/>
</dbReference>
<evidence type="ECO:0000313" key="3">
    <source>
        <dbReference type="EMBL" id="AIS00494.1"/>
    </source>
</evidence>
<dbReference type="EMBL" id="CP009438">
    <property type="protein sequence ID" value="AIS00494.1"/>
    <property type="molecule type" value="Genomic_DNA"/>
</dbReference>
<evidence type="ECO:0000259" key="2">
    <source>
        <dbReference type="Pfam" id="PF19493"/>
    </source>
</evidence>
<dbReference type="Pfam" id="PF19493">
    <property type="entry name" value="Trypco1"/>
    <property type="match status" value="1"/>
</dbReference>
<accession>A0A089XB81</accession>
<name>A0A089XB81_STRGA</name>
<dbReference type="KEGG" id="sgu:SGLAU_22720"/>
<protein>
    <recommendedName>
        <fullName evidence="2">Trypsin-co-occurring domain-containing protein</fullName>
    </recommendedName>
</protein>
<reference evidence="4" key="1">
    <citation type="journal article" date="2015" name="J. Biotechnol.">
        <title>Complete genome sequence of the actinobacterium Streptomyces glaucescens GLA.O (DSM 40922) consisting of a linear chromosome and one linear plasmid.</title>
        <authorList>
            <person name="Ortseifen V."/>
            <person name="Winkler A."/>
            <person name="Albersmeier A."/>
            <person name="Wendler S."/>
            <person name="Puhler A."/>
            <person name="Kalinowski J."/>
            <person name="Ruckert C."/>
        </authorList>
    </citation>
    <scope>NUCLEOTIDE SEQUENCE [LARGE SCALE GENOMIC DNA]</scope>
    <source>
        <strain evidence="4">DSM 40922 / GLA O</strain>
    </source>
</reference>
<keyword evidence="4" id="KW-1185">Reference proteome</keyword>
<gene>
    <name evidence="3" type="ORF">SGLAU_22720</name>
</gene>